<proteinExistence type="predicted"/>
<accession>A0ABS6XMD9</accession>
<dbReference type="RefSeq" id="WP_219237697.1">
    <property type="nucleotide sequence ID" value="NZ_JAHWZX010000005.1"/>
</dbReference>
<dbReference type="EMBL" id="JAHWZX010000005">
    <property type="protein sequence ID" value="MBW4330571.1"/>
    <property type="molecule type" value="Genomic_DNA"/>
</dbReference>
<protein>
    <submittedName>
        <fullName evidence="1">DUF2793 domain-containing protein</fullName>
    </submittedName>
</protein>
<sequence length="167" mass="18012">MSEDVTERLGLPLLWAGQAQKEIFHNEALTLIDLSVQPDVVAVGTIQPPVDPSPGDAWIVGMGASGDWEGRDTMLAGWTGGGWRFIAPRPGMTVWSIADTGFAVFRDEQWRVGEIDGRRLIIDGTQVVAAQQPAIANPENGEIIDTEARNVLNAILYAIRAHGLIAS</sequence>
<evidence type="ECO:0000313" key="2">
    <source>
        <dbReference type="Proteomes" id="UP001197214"/>
    </source>
</evidence>
<gene>
    <name evidence="1" type="ORF">KY084_06740</name>
</gene>
<comment type="caution">
    <text evidence="1">The sequence shown here is derived from an EMBL/GenBank/DDBJ whole genome shotgun (WGS) entry which is preliminary data.</text>
</comment>
<dbReference type="InterPro" id="IPR021251">
    <property type="entry name" value="DUF2793"/>
</dbReference>
<organism evidence="1 2">
    <name type="scientific">Stakelama flava</name>
    <dbReference type="NCBI Taxonomy" id="2860338"/>
    <lineage>
        <taxon>Bacteria</taxon>
        <taxon>Pseudomonadati</taxon>
        <taxon>Pseudomonadota</taxon>
        <taxon>Alphaproteobacteria</taxon>
        <taxon>Sphingomonadales</taxon>
        <taxon>Sphingomonadaceae</taxon>
        <taxon>Stakelama</taxon>
    </lineage>
</organism>
<reference evidence="1 2" key="1">
    <citation type="submission" date="2021-07" db="EMBL/GenBank/DDBJ databases">
        <title>Stakelama flava sp. nov., a novel endophytic bacterium isolated from branch of Kandelia candel.</title>
        <authorList>
            <person name="Tuo L."/>
        </authorList>
    </citation>
    <scope>NUCLEOTIDE SEQUENCE [LARGE SCALE GENOMIC DNA]</scope>
    <source>
        <strain evidence="1 2">CBK3Z-3</strain>
    </source>
</reference>
<dbReference type="Proteomes" id="UP001197214">
    <property type="component" value="Unassembled WGS sequence"/>
</dbReference>
<evidence type="ECO:0000313" key="1">
    <source>
        <dbReference type="EMBL" id="MBW4330571.1"/>
    </source>
</evidence>
<name>A0ABS6XMD9_9SPHN</name>
<dbReference type="Pfam" id="PF10983">
    <property type="entry name" value="DUF2793"/>
    <property type="match status" value="1"/>
</dbReference>
<keyword evidence="2" id="KW-1185">Reference proteome</keyword>